<dbReference type="EMBL" id="KN611405">
    <property type="protein sequence ID" value="KHJ76792.1"/>
    <property type="molecule type" value="Genomic_DNA"/>
</dbReference>
<evidence type="ECO:0000313" key="1">
    <source>
        <dbReference type="EMBL" id="KHJ76792.1"/>
    </source>
</evidence>
<dbReference type="AlphaFoldDB" id="A0A0B1RZW4"/>
<feature type="non-terminal residue" evidence="1">
    <location>
        <position position="150"/>
    </location>
</feature>
<proteinExistence type="predicted"/>
<accession>A0A0B1RZW4</accession>
<gene>
    <name evidence="1" type="ORF">OESDEN_23588</name>
</gene>
<protein>
    <submittedName>
        <fullName evidence="1">Uncharacterized protein</fullName>
    </submittedName>
</protein>
<name>A0A0B1RZW4_OESDE</name>
<reference evidence="1 2" key="1">
    <citation type="submission" date="2014-03" db="EMBL/GenBank/DDBJ databases">
        <title>Draft genome of the hookworm Oesophagostomum dentatum.</title>
        <authorList>
            <person name="Mitreva M."/>
        </authorList>
    </citation>
    <scope>NUCLEOTIDE SEQUENCE [LARGE SCALE GENOMIC DNA]</scope>
    <source>
        <strain evidence="1 2">OD-Hann</strain>
    </source>
</reference>
<organism evidence="1 2">
    <name type="scientific">Oesophagostomum dentatum</name>
    <name type="common">Nodular worm</name>
    <dbReference type="NCBI Taxonomy" id="61180"/>
    <lineage>
        <taxon>Eukaryota</taxon>
        <taxon>Metazoa</taxon>
        <taxon>Ecdysozoa</taxon>
        <taxon>Nematoda</taxon>
        <taxon>Chromadorea</taxon>
        <taxon>Rhabditida</taxon>
        <taxon>Rhabditina</taxon>
        <taxon>Rhabditomorpha</taxon>
        <taxon>Strongyloidea</taxon>
        <taxon>Strongylidae</taxon>
        <taxon>Oesophagostomum</taxon>
    </lineage>
</organism>
<dbReference type="Proteomes" id="UP000053660">
    <property type="component" value="Unassembled WGS sequence"/>
</dbReference>
<evidence type="ECO:0000313" key="2">
    <source>
        <dbReference type="Proteomes" id="UP000053660"/>
    </source>
</evidence>
<sequence length="150" mass="16841">MAKTADLPTESMNCASQLSHAVVIIQNTRQFFAINSLAPDIANMERGTACFTFVVKSRNSGYTATFRCQFIHKITNPAILAQQMLARENAYLREGLHSSYDQQLPSYRNSSYSMSSQNSSRRMVDMNVSMPIDMMNQRSDVDRALARTVG</sequence>
<keyword evidence="2" id="KW-1185">Reference proteome</keyword>